<comment type="function">
    <text evidence="7">This is one of the proteins that bind and probably mediate the attachment of the 5S RNA into the large ribosomal subunit, where it forms part of the central protuberance.</text>
</comment>
<evidence type="ECO:0000256" key="7">
    <source>
        <dbReference type="HAMAP-Rule" id="MF_01337"/>
    </source>
</evidence>
<dbReference type="STRING" id="1837282.A6F49_15750"/>
<dbReference type="GO" id="GO:0003735">
    <property type="term" value="F:structural constituent of ribosome"/>
    <property type="evidence" value="ECO:0007669"/>
    <property type="project" value="InterPro"/>
</dbReference>
<sequence>MSTVSIKGKGKNAARRRRHARVRKRIQGTAARPRLVVNRSARHIFAQVIDDEAGVTLVSASTMEADLRASDAEKTDKARKVGEMIAQRAEDAGVTAVVFDRAGHKYHGRIAAVADGAREGGLKL</sequence>
<dbReference type="EMBL" id="LXEY01000022">
    <property type="protein sequence ID" value="OAV59312.1"/>
    <property type="molecule type" value="Genomic_DNA"/>
</dbReference>
<evidence type="ECO:0000256" key="3">
    <source>
        <dbReference type="ARBA" id="ARBA00022884"/>
    </source>
</evidence>
<dbReference type="PANTHER" id="PTHR12899">
    <property type="entry name" value="39S RIBOSOMAL PROTEIN L18, MITOCHONDRIAL"/>
    <property type="match status" value="1"/>
</dbReference>
<keyword evidence="4 7" id="KW-0689">Ribosomal protein</keyword>
<dbReference type="InterPro" id="IPR057268">
    <property type="entry name" value="Ribosomal_L18"/>
</dbReference>
<dbReference type="HAMAP" id="MF_01337_B">
    <property type="entry name" value="Ribosomal_uL18_B"/>
    <property type="match status" value="1"/>
</dbReference>
<dbReference type="AlphaFoldDB" id="A0A1B7LW92"/>
<dbReference type="Proteomes" id="UP000078292">
    <property type="component" value="Unassembled WGS sequence"/>
</dbReference>
<protein>
    <recommendedName>
        <fullName evidence="6 7">Large ribosomal subunit protein uL18</fullName>
    </recommendedName>
</protein>
<dbReference type="InterPro" id="IPR004389">
    <property type="entry name" value="Ribosomal_uL18_bac-type"/>
</dbReference>
<dbReference type="PANTHER" id="PTHR12899:SF3">
    <property type="entry name" value="LARGE RIBOSOMAL SUBUNIT PROTEIN UL18M"/>
    <property type="match status" value="1"/>
</dbReference>
<keyword evidence="5 7" id="KW-0687">Ribonucleoprotein</keyword>
<dbReference type="OrthoDB" id="9810939at2"/>
<evidence type="ECO:0000256" key="2">
    <source>
        <dbReference type="ARBA" id="ARBA00022730"/>
    </source>
</evidence>
<evidence type="ECO:0000313" key="9">
    <source>
        <dbReference type="EMBL" id="OAV59312.1"/>
    </source>
</evidence>
<keyword evidence="3 7" id="KW-0694">RNA-binding</keyword>
<reference evidence="9 10" key="1">
    <citation type="submission" date="2016-04" db="EMBL/GenBank/DDBJ databases">
        <title>First whole genome shotgun sequence of the bacterium Enteractinococcus sp. strain UASWS1574.</title>
        <authorList>
            <person name="Crovadore J."/>
            <person name="Chablais R."/>
            <person name="Lefort F."/>
        </authorList>
    </citation>
    <scope>NUCLEOTIDE SEQUENCE [LARGE SCALE GENOMIC DNA]</scope>
    <source>
        <strain evidence="9 10">UASWS1574</strain>
    </source>
</reference>
<dbReference type="SUPFAM" id="SSF53137">
    <property type="entry name" value="Translational machinery components"/>
    <property type="match status" value="1"/>
</dbReference>
<dbReference type="Gene3D" id="3.30.420.100">
    <property type="match status" value="1"/>
</dbReference>
<evidence type="ECO:0000313" key="10">
    <source>
        <dbReference type="Proteomes" id="UP000078292"/>
    </source>
</evidence>
<keyword evidence="10" id="KW-1185">Reference proteome</keyword>
<comment type="subunit">
    <text evidence="7">Part of the 50S ribosomal subunit; part of the 5S rRNA/L5/L18/L25 subcomplex. Contacts the 5S and 23S rRNAs.</text>
</comment>
<dbReference type="FunFam" id="3.30.420.100:FF:000001">
    <property type="entry name" value="50S ribosomal protein L18"/>
    <property type="match status" value="1"/>
</dbReference>
<evidence type="ECO:0000256" key="8">
    <source>
        <dbReference type="SAM" id="MobiDB-lite"/>
    </source>
</evidence>
<evidence type="ECO:0000256" key="5">
    <source>
        <dbReference type="ARBA" id="ARBA00023274"/>
    </source>
</evidence>
<dbReference type="CDD" id="cd00432">
    <property type="entry name" value="Ribosomal_L18_L5e"/>
    <property type="match status" value="1"/>
</dbReference>
<accession>A0A1B7LW92</accession>
<feature type="compositionally biased region" description="Basic residues" evidence="8">
    <location>
        <begin position="8"/>
        <end position="22"/>
    </location>
</feature>
<comment type="caution">
    <text evidence="9">The sequence shown here is derived from an EMBL/GenBank/DDBJ whole genome shotgun (WGS) entry which is preliminary data.</text>
</comment>
<comment type="similarity">
    <text evidence="1 7">Belongs to the universal ribosomal protein uL18 family.</text>
</comment>
<gene>
    <name evidence="7" type="primary">rplR</name>
    <name evidence="9" type="ORF">A6F49_15750</name>
</gene>
<dbReference type="InterPro" id="IPR005484">
    <property type="entry name" value="Ribosomal_uL18_bac/plant/anim"/>
</dbReference>
<dbReference type="GO" id="GO:0022625">
    <property type="term" value="C:cytosolic large ribosomal subunit"/>
    <property type="evidence" value="ECO:0007669"/>
    <property type="project" value="TreeGrafter"/>
</dbReference>
<dbReference type="GO" id="GO:0008097">
    <property type="term" value="F:5S rRNA binding"/>
    <property type="evidence" value="ECO:0007669"/>
    <property type="project" value="TreeGrafter"/>
</dbReference>
<feature type="region of interest" description="Disordered" evidence="8">
    <location>
        <begin position="1"/>
        <end position="22"/>
    </location>
</feature>
<dbReference type="Pfam" id="PF00861">
    <property type="entry name" value="Ribosomal_L18p"/>
    <property type="match status" value="1"/>
</dbReference>
<proteinExistence type="inferred from homology"/>
<organism evidence="9 10">
    <name type="scientific">Enteractinococcus helveticum</name>
    <dbReference type="NCBI Taxonomy" id="1837282"/>
    <lineage>
        <taxon>Bacteria</taxon>
        <taxon>Bacillati</taxon>
        <taxon>Actinomycetota</taxon>
        <taxon>Actinomycetes</taxon>
        <taxon>Micrococcales</taxon>
        <taxon>Micrococcaceae</taxon>
    </lineage>
</organism>
<name>A0A1B7LW92_9MICC</name>
<evidence type="ECO:0000256" key="4">
    <source>
        <dbReference type="ARBA" id="ARBA00022980"/>
    </source>
</evidence>
<dbReference type="GO" id="GO:0006412">
    <property type="term" value="P:translation"/>
    <property type="evidence" value="ECO:0007669"/>
    <property type="project" value="UniProtKB-UniRule"/>
</dbReference>
<evidence type="ECO:0000256" key="1">
    <source>
        <dbReference type="ARBA" id="ARBA00007116"/>
    </source>
</evidence>
<dbReference type="NCBIfam" id="TIGR00060">
    <property type="entry name" value="L18_bact"/>
    <property type="match status" value="1"/>
</dbReference>
<evidence type="ECO:0000256" key="6">
    <source>
        <dbReference type="ARBA" id="ARBA00035197"/>
    </source>
</evidence>
<dbReference type="RefSeq" id="WP_043058731.1">
    <property type="nucleotide sequence ID" value="NZ_LXEY01000022.1"/>
</dbReference>
<keyword evidence="2 7" id="KW-0699">rRNA-binding</keyword>